<evidence type="ECO:0000313" key="2">
    <source>
        <dbReference type="WBParaSite" id="ES5_v2.g7241.t1"/>
    </source>
</evidence>
<reference evidence="2" key="1">
    <citation type="submission" date="2022-11" db="UniProtKB">
        <authorList>
            <consortium name="WormBaseParasite"/>
        </authorList>
    </citation>
    <scope>IDENTIFICATION</scope>
</reference>
<sequence length="387" mass="44789">MTDDRLRFDGSLTGSHSYLGLKDEHALNFPPFTLLSNGTKIECPLLASKFCLFPGEILPIITDDGDAINALEKVKSSTNGYCFHLARESNEDKNRYGVLLQLTHHRTDDIYFIAKLKAVQIFVFPNELRLGDYGIEVFAFNLKVIGEAVKEGISHLTLNACDPKWLYRQSQTFEVPRNLLRFLSNHNWDTIKAKVFRYYLSLGMDENFAKNKLEEDPAFVSYYLISNVPMTVKEKKDLFLESVELRILYCLDNLVARFISITCNRHNCLLVKNGDFLFVSHAGICQLFVNPAGFYFNVVTVKSDHLAFGTVENTWYPKYDWSFLLCGCRRHHGWNYVSFTFEPTMFACIHLRTSIINRLPVMPLSEYPSPESRELREIDWVVRYNEY</sequence>
<organism evidence="1 2">
    <name type="scientific">Panagrolaimus sp. ES5</name>
    <dbReference type="NCBI Taxonomy" id="591445"/>
    <lineage>
        <taxon>Eukaryota</taxon>
        <taxon>Metazoa</taxon>
        <taxon>Ecdysozoa</taxon>
        <taxon>Nematoda</taxon>
        <taxon>Chromadorea</taxon>
        <taxon>Rhabditida</taxon>
        <taxon>Tylenchina</taxon>
        <taxon>Panagrolaimomorpha</taxon>
        <taxon>Panagrolaimoidea</taxon>
        <taxon>Panagrolaimidae</taxon>
        <taxon>Panagrolaimus</taxon>
    </lineage>
</organism>
<proteinExistence type="predicted"/>
<name>A0AC34GS16_9BILA</name>
<accession>A0AC34GS16</accession>
<evidence type="ECO:0000313" key="1">
    <source>
        <dbReference type="Proteomes" id="UP000887579"/>
    </source>
</evidence>
<dbReference type="Proteomes" id="UP000887579">
    <property type="component" value="Unplaced"/>
</dbReference>
<dbReference type="WBParaSite" id="ES5_v2.g7241.t1">
    <property type="protein sequence ID" value="ES5_v2.g7241.t1"/>
    <property type="gene ID" value="ES5_v2.g7241"/>
</dbReference>
<protein>
    <submittedName>
        <fullName evidence="2">Uncharacterized protein</fullName>
    </submittedName>
</protein>